<keyword evidence="3 7" id="KW-0812">Transmembrane</keyword>
<keyword evidence="6" id="KW-0653">Protein transport</keyword>
<dbReference type="PANTHER" id="PTHR30625">
    <property type="entry name" value="PROTEIN TOLQ"/>
    <property type="match status" value="1"/>
</dbReference>
<protein>
    <submittedName>
        <fullName evidence="9">MotA/TolQ/ExbB proton channel family protein</fullName>
    </submittedName>
</protein>
<evidence type="ECO:0000256" key="1">
    <source>
        <dbReference type="ARBA" id="ARBA00004651"/>
    </source>
</evidence>
<accession>A0A9D1NLX8</accession>
<evidence type="ECO:0000256" key="5">
    <source>
        <dbReference type="ARBA" id="ARBA00023136"/>
    </source>
</evidence>
<keyword evidence="4 7" id="KW-1133">Transmembrane helix</keyword>
<feature type="transmembrane region" description="Helical" evidence="7">
    <location>
        <begin position="169"/>
        <end position="192"/>
    </location>
</feature>
<keyword evidence="6" id="KW-0813">Transport</keyword>
<sequence>MTGLLFAEAGMSFAEAWAYGGWLMWVLLAMSVAGLACCVYFLVTLRAETVAPMRLRRDLPKYLLSDDPDEARRLCEDAPSPLASVMLATLDAVRNAPHADAALIAQVAESEGRRQAEAIEGRTQWLLDIATIAPMVGLLGTVIGMLGAFGAVASDVAAAKPALLAEGVAQAIVTTIFGLLVAIPAMALYAWFRRRAGRLVGHLEGVCAELVAVLGSKHAGE</sequence>
<reference evidence="9" key="1">
    <citation type="submission" date="2020-10" db="EMBL/GenBank/DDBJ databases">
        <authorList>
            <person name="Gilroy R."/>
        </authorList>
    </citation>
    <scope>NUCLEOTIDE SEQUENCE</scope>
    <source>
        <strain evidence="9">35461</strain>
    </source>
</reference>
<evidence type="ECO:0000256" key="4">
    <source>
        <dbReference type="ARBA" id="ARBA00022989"/>
    </source>
</evidence>
<evidence type="ECO:0000256" key="6">
    <source>
        <dbReference type="RuleBase" id="RU004057"/>
    </source>
</evidence>
<comment type="similarity">
    <text evidence="6">Belongs to the exbB/tolQ family.</text>
</comment>
<dbReference type="GO" id="GO:0017038">
    <property type="term" value="P:protein import"/>
    <property type="evidence" value="ECO:0007669"/>
    <property type="project" value="TreeGrafter"/>
</dbReference>
<evidence type="ECO:0000259" key="8">
    <source>
        <dbReference type="Pfam" id="PF01618"/>
    </source>
</evidence>
<keyword evidence="2" id="KW-1003">Cell membrane</keyword>
<feature type="transmembrane region" description="Helical" evidence="7">
    <location>
        <begin position="22"/>
        <end position="47"/>
    </location>
</feature>
<evidence type="ECO:0000256" key="7">
    <source>
        <dbReference type="SAM" id="Phobius"/>
    </source>
</evidence>
<gene>
    <name evidence="9" type="ORF">IAC79_02815</name>
</gene>
<evidence type="ECO:0000313" key="9">
    <source>
        <dbReference type="EMBL" id="HIV09032.1"/>
    </source>
</evidence>
<dbReference type="PANTHER" id="PTHR30625:SF11">
    <property type="entry name" value="MOTA_TOLQ_EXBB PROTON CHANNEL DOMAIN-CONTAINING PROTEIN"/>
    <property type="match status" value="1"/>
</dbReference>
<organism evidence="9 10">
    <name type="scientific">Candidatus Spyradenecus faecavium</name>
    <dbReference type="NCBI Taxonomy" id="2840947"/>
    <lineage>
        <taxon>Bacteria</taxon>
        <taxon>Pseudomonadati</taxon>
        <taxon>Lentisphaerota</taxon>
        <taxon>Lentisphaeria</taxon>
        <taxon>Lentisphaerales</taxon>
        <taxon>Lentisphaeraceae</taxon>
        <taxon>Lentisphaeraceae incertae sedis</taxon>
        <taxon>Candidatus Spyradenecus</taxon>
    </lineage>
</organism>
<reference evidence="9" key="2">
    <citation type="journal article" date="2021" name="PeerJ">
        <title>Extensive microbial diversity within the chicken gut microbiome revealed by metagenomics and culture.</title>
        <authorList>
            <person name="Gilroy R."/>
            <person name="Ravi A."/>
            <person name="Getino M."/>
            <person name="Pursley I."/>
            <person name="Horton D.L."/>
            <person name="Alikhan N.F."/>
            <person name="Baker D."/>
            <person name="Gharbi K."/>
            <person name="Hall N."/>
            <person name="Watson M."/>
            <person name="Adriaenssens E.M."/>
            <person name="Foster-Nyarko E."/>
            <person name="Jarju S."/>
            <person name="Secka A."/>
            <person name="Antonio M."/>
            <person name="Oren A."/>
            <person name="Chaudhuri R.R."/>
            <person name="La Ragione R."/>
            <person name="Hildebrand F."/>
            <person name="Pallen M.J."/>
        </authorList>
    </citation>
    <scope>NUCLEOTIDE SEQUENCE</scope>
    <source>
        <strain evidence="9">35461</strain>
    </source>
</reference>
<evidence type="ECO:0000313" key="10">
    <source>
        <dbReference type="Proteomes" id="UP000886845"/>
    </source>
</evidence>
<keyword evidence="5 7" id="KW-0472">Membrane</keyword>
<dbReference type="InterPro" id="IPR050790">
    <property type="entry name" value="ExbB/TolQ_transport"/>
</dbReference>
<dbReference type="EMBL" id="DVOR01000090">
    <property type="protein sequence ID" value="HIV09032.1"/>
    <property type="molecule type" value="Genomic_DNA"/>
</dbReference>
<proteinExistence type="inferred from homology"/>
<dbReference type="InterPro" id="IPR002898">
    <property type="entry name" value="MotA_ExbB_proton_chnl"/>
</dbReference>
<comment type="caution">
    <text evidence="9">The sequence shown here is derived from an EMBL/GenBank/DDBJ whole genome shotgun (WGS) entry which is preliminary data.</text>
</comment>
<dbReference type="Pfam" id="PF01618">
    <property type="entry name" value="MotA_ExbB"/>
    <property type="match status" value="1"/>
</dbReference>
<dbReference type="GO" id="GO:0005886">
    <property type="term" value="C:plasma membrane"/>
    <property type="evidence" value="ECO:0007669"/>
    <property type="project" value="UniProtKB-SubCell"/>
</dbReference>
<feature type="domain" description="MotA/TolQ/ExbB proton channel" evidence="8">
    <location>
        <begin position="80"/>
        <end position="204"/>
    </location>
</feature>
<comment type="subcellular location">
    <subcellularLocation>
        <location evidence="1">Cell membrane</location>
        <topology evidence="1">Multi-pass membrane protein</topology>
    </subcellularLocation>
    <subcellularLocation>
        <location evidence="6">Membrane</location>
        <topology evidence="6">Multi-pass membrane protein</topology>
    </subcellularLocation>
</comment>
<name>A0A9D1NLX8_9BACT</name>
<dbReference type="AlphaFoldDB" id="A0A9D1NLX8"/>
<feature type="transmembrane region" description="Helical" evidence="7">
    <location>
        <begin position="125"/>
        <end position="149"/>
    </location>
</feature>
<dbReference type="Proteomes" id="UP000886845">
    <property type="component" value="Unassembled WGS sequence"/>
</dbReference>
<evidence type="ECO:0000256" key="3">
    <source>
        <dbReference type="ARBA" id="ARBA00022692"/>
    </source>
</evidence>
<evidence type="ECO:0000256" key="2">
    <source>
        <dbReference type="ARBA" id="ARBA00022475"/>
    </source>
</evidence>